<dbReference type="PANTHER" id="PTHR11071:SF565">
    <property type="entry name" value="MOCA-CYP, ISOFORM A"/>
    <property type="match status" value="1"/>
</dbReference>
<evidence type="ECO:0000313" key="8">
    <source>
        <dbReference type="WBParaSite" id="SBAD_0000312801-mRNA-1"/>
    </source>
</evidence>
<evidence type="ECO:0000256" key="4">
    <source>
        <dbReference type="SAM" id="MobiDB-lite"/>
    </source>
</evidence>
<name>A0A183IH89_9BILA</name>
<keyword evidence="7" id="KW-1185">Reference proteome</keyword>
<evidence type="ECO:0000256" key="2">
    <source>
        <dbReference type="ARBA" id="ARBA00023235"/>
    </source>
</evidence>
<dbReference type="PROSITE" id="PS00170">
    <property type="entry name" value="CSA_PPIASE_1"/>
    <property type="match status" value="1"/>
</dbReference>
<dbReference type="AlphaFoldDB" id="A0A183IH89"/>
<evidence type="ECO:0000256" key="1">
    <source>
        <dbReference type="ARBA" id="ARBA00023110"/>
    </source>
</evidence>
<keyword evidence="1 3" id="KW-0697">Rotamase</keyword>
<feature type="compositionally biased region" description="Basic and acidic residues" evidence="4">
    <location>
        <begin position="168"/>
        <end position="197"/>
    </location>
</feature>
<sequence>MTGKLLHYRNCCFHRVVKNFMIQGGDFTAGNGTGGESIYGGTFADENLELRHDSPFLLSMANRGKDTNCSQFFITTRPTPHLDGVHVVFGKVISGYQINCGELMLVKKSRRRSSGSCSTDEVKITGDRPSKEGAAEAEAKEAESAMTTTPAVEIPDIPPNRFLFRRSKTPEDIKKKENDKEKDKRKEERRDVRERPRTFSRRVLYSKSGHRIRGRGKLR</sequence>
<dbReference type="GO" id="GO:0003755">
    <property type="term" value="F:peptidyl-prolyl cis-trans isomerase activity"/>
    <property type="evidence" value="ECO:0007669"/>
    <property type="project" value="UniProtKB-UniRule"/>
</dbReference>
<accession>A0A183IH89</accession>
<dbReference type="GO" id="GO:0005739">
    <property type="term" value="C:mitochondrion"/>
    <property type="evidence" value="ECO:0007669"/>
    <property type="project" value="TreeGrafter"/>
</dbReference>
<comment type="similarity">
    <text evidence="3">Belongs to the cyclophilin-type PPIase family.</text>
</comment>
<comment type="catalytic activity">
    <reaction evidence="3">
        <text>[protein]-peptidylproline (omega=180) = [protein]-peptidylproline (omega=0)</text>
        <dbReference type="Rhea" id="RHEA:16237"/>
        <dbReference type="Rhea" id="RHEA-COMP:10747"/>
        <dbReference type="Rhea" id="RHEA-COMP:10748"/>
        <dbReference type="ChEBI" id="CHEBI:83833"/>
        <dbReference type="ChEBI" id="CHEBI:83834"/>
        <dbReference type="EC" id="5.2.1.8"/>
    </reaction>
</comment>
<dbReference type="GO" id="GO:0006457">
    <property type="term" value="P:protein folding"/>
    <property type="evidence" value="ECO:0007669"/>
    <property type="project" value="InterPro"/>
</dbReference>
<dbReference type="EMBL" id="UZAM01007507">
    <property type="protein sequence ID" value="VDO99592.1"/>
    <property type="molecule type" value="Genomic_DNA"/>
</dbReference>
<dbReference type="GO" id="GO:0016018">
    <property type="term" value="F:cyclosporin A binding"/>
    <property type="evidence" value="ECO:0007669"/>
    <property type="project" value="TreeGrafter"/>
</dbReference>
<evidence type="ECO:0000256" key="3">
    <source>
        <dbReference type="RuleBase" id="RU363019"/>
    </source>
</evidence>
<feature type="domain" description="PPIase cyclophilin-type" evidence="5">
    <location>
        <begin position="1"/>
        <end position="132"/>
    </location>
</feature>
<proteinExistence type="inferred from homology"/>
<organism evidence="8">
    <name type="scientific">Soboliphyme baturini</name>
    <dbReference type="NCBI Taxonomy" id="241478"/>
    <lineage>
        <taxon>Eukaryota</taxon>
        <taxon>Metazoa</taxon>
        <taxon>Ecdysozoa</taxon>
        <taxon>Nematoda</taxon>
        <taxon>Enoplea</taxon>
        <taxon>Dorylaimia</taxon>
        <taxon>Dioctophymatida</taxon>
        <taxon>Dioctophymatoidea</taxon>
        <taxon>Soboliphymatidae</taxon>
        <taxon>Soboliphyme</taxon>
    </lineage>
</organism>
<feature type="compositionally biased region" description="Basic and acidic residues" evidence="4">
    <location>
        <begin position="120"/>
        <end position="143"/>
    </location>
</feature>
<feature type="compositionally biased region" description="Basic residues" evidence="4">
    <location>
        <begin position="208"/>
        <end position="219"/>
    </location>
</feature>
<evidence type="ECO:0000259" key="5">
    <source>
        <dbReference type="PROSITE" id="PS50072"/>
    </source>
</evidence>
<feature type="region of interest" description="Disordered" evidence="4">
    <location>
        <begin position="111"/>
        <end position="219"/>
    </location>
</feature>
<dbReference type="InterPro" id="IPR002130">
    <property type="entry name" value="Cyclophilin-type_PPIase_dom"/>
</dbReference>
<keyword evidence="2 3" id="KW-0413">Isomerase</keyword>
<dbReference type="Proteomes" id="UP000270296">
    <property type="component" value="Unassembled WGS sequence"/>
</dbReference>
<protein>
    <recommendedName>
        <fullName evidence="3">Peptidyl-prolyl cis-trans isomerase</fullName>
        <shortName evidence="3">PPIase</shortName>
        <ecNumber evidence="3">5.2.1.8</ecNumber>
    </recommendedName>
</protein>
<dbReference type="PROSITE" id="PS50072">
    <property type="entry name" value="CSA_PPIASE_2"/>
    <property type="match status" value="1"/>
</dbReference>
<reference evidence="6 7" key="2">
    <citation type="submission" date="2018-11" db="EMBL/GenBank/DDBJ databases">
        <authorList>
            <consortium name="Pathogen Informatics"/>
        </authorList>
    </citation>
    <scope>NUCLEOTIDE SEQUENCE [LARGE SCALE GENOMIC DNA]</scope>
</reference>
<dbReference type="SUPFAM" id="SSF50891">
    <property type="entry name" value="Cyclophilin-like"/>
    <property type="match status" value="1"/>
</dbReference>
<dbReference type="PANTHER" id="PTHR11071">
    <property type="entry name" value="PEPTIDYL-PROLYL CIS-TRANS ISOMERASE"/>
    <property type="match status" value="1"/>
</dbReference>
<evidence type="ECO:0000313" key="6">
    <source>
        <dbReference type="EMBL" id="VDO99592.1"/>
    </source>
</evidence>
<evidence type="ECO:0000313" key="7">
    <source>
        <dbReference type="Proteomes" id="UP000270296"/>
    </source>
</evidence>
<dbReference type="InterPro" id="IPR029000">
    <property type="entry name" value="Cyclophilin-like_dom_sf"/>
</dbReference>
<reference evidence="8" key="1">
    <citation type="submission" date="2016-06" db="UniProtKB">
        <authorList>
            <consortium name="WormBaseParasite"/>
        </authorList>
    </citation>
    <scope>IDENTIFICATION</scope>
</reference>
<dbReference type="WBParaSite" id="SBAD_0000312801-mRNA-1">
    <property type="protein sequence ID" value="SBAD_0000312801-mRNA-1"/>
    <property type="gene ID" value="SBAD_0000312801"/>
</dbReference>
<dbReference type="InterPro" id="IPR020892">
    <property type="entry name" value="Cyclophilin-type_PPIase_CS"/>
</dbReference>
<gene>
    <name evidence="6" type="ORF">SBAD_LOCUS2984</name>
</gene>
<dbReference type="Pfam" id="PF00160">
    <property type="entry name" value="Pro_isomerase"/>
    <property type="match status" value="1"/>
</dbReference>
<dbReference type="Gene3D" id="2.40.100.10">
    <property type="entry name" value="Cyclophilin-like"/>
    <property type="match status" value="1"/>
</dbReference>
<comment type="function">
    <text evidence="3">PPIases accelerate the folding of proteins. It catalyzes the cis-trans isomerization of proline imidic peptide bonds in oligopeptides.</text>
</comment>
<dbReference type="EC" id="5.2.1.8" evidence="3"/>
<dbReference type="PRINTS" id="PR00153">
    <property type="entry name" value="CSAPPISMRASE"/>
</dbReference>